<accession>A0A1L3GJ45</accession>
<reference evidence="7 8" key="1">
    <citation type="journal article" date="2017" name="Genome Announc.">
        <title>Complete Genome Sequences of Two Acetylene-Fermenting Pelobacter acetylenicus Strains.</title>
        <authorList>
            <person name="Sutton J.M."/>
            <person name="Baesman S.M."/>
            <person name="Fierst J.L."/>
            <person name="Poret-Peterson A.T."/>
            <person name="Oremland R.S."/>
            <person name="Dunlap D.S."/>
            <person name="Akob D.M."/>
        </authorList>
    </citation>
    <scope>NUCLEOTIDE SEQUENCE [LARGE SCALE GENOMIC DNA]</scope>
    <source>
        <strain evidence="7 8">DSM 3247</strain>
    </source>
</reference>
<evidence type="ECO:0000256" key="6">
    <source>
        <dbReference type="SAM" id="Phobius"/>
    </source>
</evidence>
<feature type="transmembrane region" description="Helical" evidence="6">
    <location>
        <begin position="223"/>
        <end position="240"/>
    </location>
</feature>
<evidence type="ECO:0000256" key="5">
    <source>
        <dbReference type="ARBA" id="ARBA00023136"/>
    </source>
</evidence>
<protein>
    <submittedName>
        <fullName evidence="7">AI-2E family transporter</fullName>
    </submittedName>
</protein>
<feature type="transmembrane region" description="Helical" evidence="6">
    <location>
        <begin position="20"/>
        <end position="35"/>
    </location>
</feature>
<keyword evidence="4 6" id="KW-1133">Transmembrane helix</keyword>
<feature type="transmembrane region" description="Helical" evidence="6">
    <location>
        <begin position="69"/>
        <end position="94"/>
    </location>
</feature>
<dbReference type="GO" id="GO:0016020">
    <property type="term" value="C:membrane"/>
    <property type="evidence" value="ECO:0007669"/>
    <property type="project" value="UniProtKB-SubCell"/>
</dbReference>
<name>A0A1L3GJ45_SYNAC</name>
<evidence type="ECO:0000256" key="4">
    <source>
        <dbReference type="ARBA" id="ARBA00022989"/>
    </source>
</evidence>
<dbReference type="PANTHER" id="PTHR21716:SF4">
    <property type="entry name" value="TRANSMEMBRANE PROTEIN 245"/>
    <property type="match status" value="1"/>
</dbReference>
<keyword evidence="5 6" id="KW-0472">Membrane</keyword>
<feature type="transmembrane region" description="Helical" evidence="6">
    <location>
        <begin position="166"/>
        <end position="183"/>
    </location>
</feature>
<evidence type="ECO:0000256" key="3">
    <source>
        <dbReference type="ARBA" id="ARBA00022692"/>
    </source>
</evidence>
<dbReference type="InterPro" id="IPR002549">
    <property type="entry name" value="AI-2E-like"/>
</dbReference>
<feature type="transmembrane region" description="Helical" evidence="6">
    <location>
        <begin position="41"/>
        <end position="57"/>
    </location>
</feature>
<proteinExistence type="inferred from homology"/>
<dbReference type="Proteomes" id="UP000182264">
    <property type="component" value="Chromosome"/>
</dbReference>
<feature type="transmembrane region" description="Helical" evidence="6">
    <location>
        <begin position="317"/>
        <end position="347"/>
    </location>
</feature>
<comment type="subcellular location">
    <subcellularLocation>
        <location evidence="1">Membrane</location>
        <topology evidence="1">Multi-pass membrane protein</topology>
    </subcellularLocation>
</comment>
<feature type="transmembrane region" description="Helical" evidence="6">
    <location>
        <begin position="246"/>
        <end position="267"/>
    </location>
</feature>
<dbReference type="PANTHER" id="PTHR21716">
    <property type="entry name" value="TRANSMEMBRANE PROTEIN"/>
    <property type="match status" value="1"/>
</dbReference>
<dbReference type="KEGG" id="pace:A6070_07660"/>
<dbReference type="STRING" id="29542.A6070_07660"/>
<keyword evidence="3 6" id="KW-0812">Transmembrane</keyword>
<feature type="transmembrane region" description="Helical" evidence="6">
    <location>
        <begin position="274"/>
        <end position="297"/>
    </location>
</feature>
<comment type="similarity">
    <text evidence="2">Belongs to the autoinducer-2 exporter (AI-2E) (TC 2.A.86) family.</text>
</comment>
<evidence type="ECO:0000256" key="2">
    <source>
        <dbReference type="ARBA" id="ARBA00009773"/>
    </source>
</evidence>
<dbReference type="RefSeq" id="WP_072287778.1">
    <property type="nucleotide sequence ID" value="NZ_CP015455.1"/>
</dbReference>
<evidence type="ECO:0000313" key="8">
    <source>
        <dbReference type="Proteomes" id="UP000182264"/>
    </source>
</evidence>
<organism evidence="7 8">
    <name type="scientific">Syntrophotalea acetylenica</name>
    <name type="common">Pelobacter acetylenicus</name>
    <dbReference type="NCBI Taxonomy" id="29542"/>
    <lineage>
        <taxon>Bacteria</taxon>
        <taxon>Pseudomonadati</taxon>
        <taxon>Thermodesulfobacteriota</taxon>
        <taxon>Desulfuromonadia</taxon>
        <taxon>Desulfuromonadales</taxon>
        <taxon>Syntrophotaleaceae</taxon>
        <taxon>Syntrophotalea</taxon>
    </lineage>
</organism>
<dbReference type="AlphaFoldDB" id="A0A1L3GJ45"/>
<sequence length="367" mass="40311">MNKKSEMHRAEQGRLEKRSFLTTLVLVSVLFLILLKPFWGAIFWACIIGLIFSPLYRRLLAAGRPKPNVAALTTLLACLVIGIVPALFVIGSFIQEGVSFYRRLQSGDFDIGARIEQIQTAFPAIRHFFERLNLDFNSVQTQLSDAFLGASGYLAQNAIEFGQGTLQFFINLGLMLYVAFFMLRDGEKLVGLLVRALPLGDEREHLLIAKFAEVVRATVKGNLLVATVQGMLGGFIFWVLDIRGALLWGVVMTLLSLIPVVGAGLIWGPVAIYLFAVGAWPQGLILAAFGAFVIGLADNILRPLLVGRDTKLPDYVVLLSTLGGFALFGINGFVLGPLVAALFIAFWEIFMREFNRPQSGTSKEDAP</sequence>
<gene>
    <name evidence="7" type="ORF">A7E75_13625</name>
</gene>
<dbReference type="EMBL" id="CP015518">
    <property type="protein sequence ID" value="APG25931.1"/>
    <property type="molecule type" value="Genomic_DNA"/>
</dbReference>
<evidence type="ECO:0000256" key="1">
    <source>
        <dbReference type="ARBA" id="ARBA00004141"/>
    </source>
</evidence>
<dbReference type="Pfam" id="PF01594">
    <property type="entry name" value="AI-2E_transport"/>
    <property type="match status" value="1"/>
</dbReference>
<keyword evidence="8" id="KW-1185">Reference proteome</keyword>
<evidence type="ECO:0000313" key="7">
    <source>
        <dbReference type="EMBL" id="APG25931.1"/>
    </source>
</evidence>